<reference evidence="1 2" key="1">
    <citation type="submission" date="2024-10" db="EMBL/GenBank/DDBJ databases">
        <title>The Natural Products Discovery Center: Release of the First 8490 Sequenced Strains for Exploring Actinobacteria Biosynthetic Diversity.</title>
        <authorList>
            <person name="Kalkreuter E."/>
            <person name="Kautsar S.A."/>
            <person name="Yang D."/>
            <person name="Bader C.D."/>
            <person name="Teijaro C.N."/>
            <person name="Fluegel L."/>
            <person name="Davis C.M."/>
            <person name="Simpson J.R."/>
            <person name="Lauterbach L."/>
            <person name="Steele A.D."/>
            <person name="Gui C."/>
            <person name="Meng S."/>
            <person name="Li G."/>
            <person name="Viehrig K."/>
            <person name="Ye F."/>
            <person name="Su P."/>
            <person name="Kiefer A.F."/>
            <person name="Nichols A."/>
            <person name="Cepeda A.J."/>
            <person name="Yan W."/>
            <person name="Fan B."/>
            <person name="Jiang Y."/>
            <person name="Adhikari A."/>
            <person name="Zheng C.-J."/>
            <person name="Schuster L."/>
            <person name="Cowan T.M."/>
            <person name="Smanski M.J."/>
            <person name="Chevrette M.G."/>
            <person name="De Carvalho L.P.S."/>
            <person name="Shen B."/>
        </authorList>
    </citation>
    <scope>NUCLEOTIDE SEQUENCE [LARGE SCALE GENOMIC DNA]</scope>
    <source>
        <strain evidence="1 2">NPDC087045</strain>
    </source>
</reference>
<dbReference type="EMBL" id="JBIUZV010000021">
    <property type="protein sequence ID" value="MFJ3048522.1"/>
    <property type="molecule type" value="Genomic_DNA"/>
</dbReference>
<protein>
    <submittedName>
        <fullName evidence="1">Uncharacterized protein</fullName>
    </submittedName>
</protein>
<gene>
    <name evidence="1" type="ORF">ACIPEN_22030</name>
</gene>
<sequence length="61" mass="6539">RARIGATLFASRYYGPVIAVNQFVSILSLKLGPTTATLDSYTPNIDRQPTISAANITVTLV</sequence>
<feature type="non-terminal residue" evidence="1">
    <location>
        <position position="1"/>
    </location>
</feature>
<organism evidence="1 2">
    <name type="scientific">Herbaspirillum chlorophenolicum</name>
    <dbReference type="NCBI Taxonomy" id="211589"/>
    <lineage>
        <taxon>Bacteria</taxon>
        <taxon>Pseudomonadati</taxon>
        <taxon>Pseudomonadota</taxon>
        <taxon>Betaproteobacteria</taxon>
        <taxon>Burkholderiales</taxon>
        <taxon>Oxalobacteraceae</taxon>
        <taxon>Herbaspirillum</taxon>
    </lineage>
</organism>
<name>A0ABW8F5F1_9BURK</name>
<proteinExistence type="predicted"/>
<comment type="caution">
    <text evidence="1">The sequence shown here is derived from an EMBL/GenBank/DDBJ whole genome shotgun (WGS) entry which is preliminary data.</text>
</comment>
<evidence type="ECO:0000313" key="1">
    <source>
        <dbReference type="EMBL" id="MFJ3048522.1"/>
    </source>
</evidence>
<dbReference type="Proteomes" id="UP001617427">
    <property type="component" value="Unassembled WGS sequence"/>
</dbReference>
<evidence type="ECO:0000313" key="2">
    <source>
        <dbReference type="Proteomes" id="UP001617427"/>
    </source>
</evidence>
<accession>A0ABW8F5F1</accession>
<keyword evidence="2" id="KW-1185">Reference proteome</keyword>